<dbReference type="AlphaFoldDB" id="A0A0C3IDL4"/>
<feature type="chain" id="PRO_5002165869" evidence="2">
    <location>
        <begin position="27"/>
        <end position="249"/>
    </location>
</feature>
<gene>
    <name evidence="3" type="ORF">SU60_01275</name>
</gene>
<evidence type="ECO:0000313" key="3">
    <source>
        <dbReference type="EMBL" id="KIN12447.1"/>
    </source>
</evidence>
<accession>A0A0C3IDL4</accession>
<keyword evidence="2" id="KW-0732">Signal</keyword>
<keyword evidence="4" id="KW-1185">Reference proteome</keyword>
<name>A0A0C3IDL4_9VIBR</name>
<evidence type="ECO:0000313" key="4">
    <source>
        <dbReference type="Proteomes" id="UP000031977"/>
    </source>
</evidence>
<dbReference type="EMBL" id="JXOK01000004">
    <property type="protein sequence ID" value="KIN12447.1"/>
    <property type="molecule type" value="Genomic_DNA"/>
</dbReference>
<feature type="signal peptide" evidence="2">
    <location>
        <begin position="1"/>
        <end position="26"/>
    </location>
</feature>
<evidence type="ECO:0000256" key="1">
    <source>
        <dbReference type="SAM" id="MobiDB-lite"/>
    </source>
</evidence>
<feature type="region of interest" description="Disordered" evidence="1">
    <location>
        <begin position="28"/>
        <end position="73"/>
    </location>
</feature>
<comment type="caution">
    <text evidence="3">The sequence shown here is derived from an EMBL/GenBank/DDBJ whole genome shotgun (WGS) entry which is preliminary data.</text>
</comment>
<protein>
    <submittedName>
        <fullName evidence="3">Uncharacterized protein</fullName>
    </submittedName>
</protein>
<dbReference type="Proteomes" id="UP000031977">
    <property type="component" value="Unassembled WGS sequence"/>
</dbReference>
<organism evidence="3 4">
    <name type="scientific">Vibrio mytili</name>
    <dbReference type="NCBI Taxonomy" id="50718"/>
    <lineage>
        <taxon>Bacteria</taxon>
        <taxon>Pseudomonadati</taxon>
        <taxon>Pseudomonadota</taxon>
        <taxon>Gammaproteobacteria</taxon>
        <taxon>Vibrionales</taxon>
        <taxon>Vibrionaceae</taxon>
        <taxon>Vibrio</taxon>
    </lineage>
</organism>
<reference evidence="3 4" key="1">
    <citation type="submission" date="2015-01" db="EMBL/GenBank/DDBJ databases">
        <title>Draft genome of Vibrio mytili type strain CAIM 528.</title>
        <authorList>
            <person name="Gonzalez-Castillo A."/>
            <person name="Gomez-Gil B."/>
            <person name="Enciso-Ibarra J."/>
        </authorList>
    </citation>
    <scope>NUCLEOTIDE SEQUENCE [LARGE SCALE GENOMIC DNA]</scope>
    <source>
        <strain evidence="3 4">CAIM 528</strain>
    </source>
</reference>
<dbReference type="RefSeq" id="WP_041153959.1">
    <property type="nucleotide sequence ID" value="NZ_CBCRVP010000022.1"/>
</dbReference>
<sequence>MKNLSLTQCVIAAFLMLLVGTAPLSAKTDNQHSVRPITQPGNKHHTRLLKRPHQPVKPPHSHRPPHHYRPHHHRAPYIVRPPRHHASHFYVRNAHWYPPYRGRYYYYHNDLVGIATFAVFAGITYAIVHDAYYQQRGNRYVYVESPPVGNYTIIDDVPNRSLSSTSELRQADLPGVARSTNSANQAKQILSTKQTIKPSRYKLGQIIDTLPHTKKTVVVDGQSYFKYQDTWFIPLREQRKYKAVRAPLE</sequence>
<feature type="compositionally biased region" description="Basic residues" evidence="1">
    <location>
        <begin position="42"/>
        <end position="73"/>
    </location>
</feature>
<evidence type="ECO:0000256" key="2">
    <source>
        <dbReference type="SAM" id="SignalP"/>
    </source>
</evidence>
<proteinExistence type="predicted"/>
<dbReference type="OrthoDB" id="7068235at2"/>
<dbReference type="STRING" id="50718.SU60_01275"/>